<dbReference type="PANTHER" id="PTHR16184:SF6">
    <property type="entry name" value="ELONGATOR COMPLEX PROTEIN 6"/>
    <property type="match status" value="1"/>
</dbReference>
<dbReference type="RefSeq" id="XP_005108508.3">
    <property type="nucleotide sequence ID" value="XM_005108451.3"/>
</dbReference>
<comment type="similarity">
    <text evidence="2">Belongs to the ELP6 family.</text>
</comment>
<organism evidence="4 5">
    <name type="scientific">Aplysia californica</name>
    <name type="common">California sea hare</name>
    <dbReference type="NCBI Taxonomy" id="6500"/>
    <lineage>
        <taxon>Eukaryota</taxon>
        <taxon>Metazoa</taxon>
        <taxon>Spiralia</taxon>
        <taxon>Lophotrochozoa</taxon>
        <taxon>Mollusca</taxon>
        <taxon>Gastropoda</taxon>
        <taxon>Heterobranchia</taxon>
        <taxon>Euthyneura</taxon>
        <taxon>Tectipleura</taxon>
        <taxon>Aplysiida</taxon>
        <taxon>Aplysioidea</taxon>
        <taxon>Aplysiidae</taxon>
        <taxon>Aplysia</taxon>
    </lineage>
</organism>
<evidence type="ECO:0000256" key="2">
    <source>
        <dbReference type="ARBA" id="ARBA00008837"/>
    </source>
</evidence>
<keyword evidence="4" id="KW-1185">Reference proteome</keyword>
<protein>
    <recommendedName>
        <fullName evidence="3">Elongator complex protein 6</fullName>
    </recommendedName>
</protein>
<comment type="pathway">
    <text evidence="1">tRNA modification; 5-methoxycarbonylmethyl-2-thiouridine-tRNA biosynthesis.</text>
</comment>
<evidence type="ECO:0000313" key="5">
    <source>
        <dbReference type="RefSeq" id="XP_005108508.3"/>
    </source>
</evidence>
<name>A0ABM0K4F3_APLCA</name>
<dbReference type="GeneID" id="101861541"/>
<dbReference type="PANTHER" id="PTHR16184">
    <property type="entry name" value="ELONGATOR COMPLEX PROTEIN 6"/>
    <property type="match status" value="1"/>
</dbReference>
<gene>
    <name evidence="5" type="primary">LOC101861541</name>
</gene>
<dbReference type="Gene3D" id="3.40.50.300">
    <property type="entry name" value="P-loop containing nucleotide triphosphate hydrolases"/>
    <property type="match status" value="1"/>
</dbReference>
<evidence type="ECO:0000313" key="4">
    <source>
        <dbReference type="Proteomes" id="UP000694888"/>
    </source>
</evidence>
<sequence>MLAQICQFLAVDSSYFPQNEHIIIGDRSNEGCFLVHYFLNLCEKQNRPVCVIGLSQSFHHYNTVAHKLGTNLLSACDENKNLHFIEGLKLLGGCFDVVSTDSDISKPFLEFVNGISTPLLQYIQSSVDKLTQIECPVDNVHGPVVIVDDLSVLLTAGASAKDIILLLNGLRRIVSSQKVKGSLITFSSLEKEDEEIEEVWAYMSHISTLKIEVSALSSGFCKDVHGQMKIEWQDSCTKPRKSNSKHTQFKLSDKSVDLFASGMSAAVL</sequence>
<dbReference type="Proteomes" id="UP000694888">
    <property type="component" value="Unplaced"/>
</dbReference>
<dbReference type="Pfam" id="PF09807">
    <property type="entry name" value="ELP6"/>
    <property type="match status" value="1"/>
</dbReference>
<proteinExistence type="inferred from homology"/>
<dbReference type="InterPro" id="IPR027417">
    <property type="entry name" value="P-loop_NTPase"/>
</dbReference>
<accession>A0ABM0K4F3</accession>
<evidence type="ECO:0000256" key="1">
    <source>
        <dbReference type="ARBA" id="ARBA00005043"/>
    </source>
</evidence>
<dbReference type="InterPro" id="IPR018627">
    <property type="entry name" value="ELP6"/>
</dbReference>
<evidence type="ECO:0000256" key="3">
    <source>
        <dbReference type="ARBA" id="ARBA00020263"/>
    </source>
</evidence>
<reference evidence="5" key="1">
    <citation type="submission" date="2025-08" db="UniProtKB">
        <authorList>
            <consortium name="RefSeq"/>
        </authorList>
    </citation>
    <scope>IDENTIFICATION</scope>
</reference>